<dbReference type="OrthoDB" id="4793at2157"/>
<dbReference type="EMBL" id="LXWN01000001">
    <property type="protein sequence ID" value="PTL87938.1"/>
    <property type="molecule type" value="Genomic_DNA"/>
</dbReference>
<protein>
    <submittedName>
        <fullName evidence="2">Uncharacterized protein</fullName>
    </submittedName>
</protein>
<evidence type="ECO:0000313" key="5">
    <source>
        <dbReference type="Proteomes" id="UP000241022"/>
    </source>
</evidence>
<name>A0A0A7UZI2_9ARCH</name>
<accession>A0A0A7UZI2</accession>
<keyword evidence="5" id="KW-1185">Reference proteome</keyword>
<dbReference type="Proteomes" id="UP000241022">
    <property type="component" value="Unassembled WGS sequence"/>
</dbReference>
<dbReference type="HOGENOM" id="CLU_600816_0_0_2"/>
<dbReference type="STRING" id="1410606.T478_0679"/>
<dbReference type="Proteomes" id="UP000030944">
    <property type="component" value="Chromosome"/>
</dbReference>
<proteinExistence type="predicted"/>
<dbReference type="AlphaFoldDB" id="A0A0A7UZI2"/>
<evidence type="ECO:0000313" key="3">
    <source>
        <dbReference type="EMBL" id="PTL87938.1"/>
    </source>
</evidence>
<dbReference type="RefSeq" id="WP_048105225.1">
    <property type="nucleotide sequence ID" value="NZ_CP007026.1"/>
</dbReference>
<evidence type="ECO:0000313" key="2">
    <source>
        <dbReference type="EMBL" id="AJA92157.1"/>
    </source>
</evidence>
<dbReference type="GeneID" id="24816571"/>
<sequence length="471" mass="54483">MLKLSFIPLAMILLLGFAPESFSETELKTVEIFVQPPTGLTMENDIKDDEQKPPPQNSPNSPSESPTAFITGNDYALNSNAIYINTDEGLSLNNLLIEQIETERKNVEHTDSFWSRADQLIMGNFGVINALQNPFTENNYHIEGEKYSENTNSNLEYFVQERGYDLDNLQDIPNHMVTPKKYDLSRAVSKEISNPLSSNLDVQHVRDLRDVSPNAFDFTPQQEMQMFRESVKNTSFDVVGALMPRLMVDESWFEPESTAQTNSNMKNIEKQNISQSMVESQKQEEQKKQVEEEKLFQETSHIKDLIANSGYEPNYDLQENSQFPIFEIITSFGMFVSSFITCQVIIRHYRNSQKTHLPSITIESKNNYLTEVESLLTHATSLYRQNNIKDAYEKLSQSIRLFYSNRLELEKEIITSDLLPLMKRFDSHEKSLVEESLRLSDMIEFAKHIEKDNKFEQIITEFSKIVRKEKI</sequence>
<feature type="region of interest" description="Disordered" evidence="1">
    <location>
        <begin position="39"/>
        <end position="69"/>
    </location>
</feature>
<evidence type="ECO:0000256" key="1">
    <source>
        <dbReference type="SAM" id="MobiDB-lite"/>
    </source>
</evidence>
<reference evidence="2 4" key="1">
    <citation type="journal article" date="2015" name="Proc. Natl. Acad. Sci. U.S.A.">
        <title>Genomic and proteomic characterization of "Candidatus Nitrosopelagicus brevis": An ammonia-oxidizing archaeon from the open ocean.</title>
        <authorList>
            <person name="Santoro A.E."/>
            <person name="Dupont C.L."/>
            <person name="Richter R.A."/>
            <person name="Craig M.T."/>
            <person name="Carini P."/>
            <person name="McIlvin M.R."/>
            <person name="Yang Y."/>
            <person name="Orsi W.D."/>
            <person name="Moran D.M."/>
            <person name="Saito M.A."/>
        </authorList>
    </citation>
    <scope>NUCLEOTIDE SEQUENCE [LARGE SCALE GENOMIC DNA]</scope>
    <source>
        <strain evidence="2">CN25</strain>
        <strain evidence="4">V2</strain>
    </source>
</reference>
<evidence type="ECO:0000313" key="4">
    <source>
        <dbReference type="Proteomes" id="UP000030944"/>
    </source>
</evidence>
<dbReference type="KEGG" id="nbv:T478_0679"/>
<organism evidence="2 4">
    <name type="scientific">Candidatus Nitrosopelagicus brevis</name>
    <dbReference type="NCBI Taxonomy" id="1410606"/>
    <lineage>
        <taxon>Archaea</taxon>
        <taxon>Nitrososphaerota</taxon>
    </lineage>
</organism>
<reference evidence="3" key="2">
    <citation type="submission" date="2016-05" db="EMBL/GenBank/DDBJ databases">
        <authorList>
            <person name="Lavstsen T."/>
            <person name="Jespersen J.S."/>
        </authorList>
    </citation>
    <scope>NUCLEOTIDE SEQUENCE [LARGE SCALE GENOMIC DNA]</scope>
    <source>
        <strain evidence="3">U25</strain>
    </source>
</reference>
<dbReference type="EMBL" id="CP007026">
    <property type="protein sequence ID" value="AJA92157.1"/>
    <property type="molecule type" value="Genomic_DNA"/>
</dbReference>
<reference evidence="3 5" key="3">
    <citation type="submission" date="2018-04" db="EMBL/GenBank/DDBJ databases">
        <title>Transcriptomics of ammonia oxidizing archaea.</title>
        <authorList>
            <person name="Carini P."/>
        </authorList>
    </citation>
    <scope>NUCLEOTIDE SEQUENCE [LARGE SCALE GENOMIC DNA]</scope>
    <source>
        <strain evidence="3 5">U25</strain>
    </source>
</reference>
<gene>
    <name evidence="3" type="ORF">A7X95_01270</name>
    <name evidence="2" type="ORF">T478_0679</name>
</gene>